<evidence type="ECO:0000313" key="1">
    <source>
        <dbReference type="EMBL" id="RHZ74084.1"/>
    </source>
</evidence>
<reference evidence="1 2" key="1">
    <citation type="submission" date="2018-08" db="EMBL/GenBank/DDBJ databases">
        <title>Genome and evolution of the arbuscular mycorrhizal fungus Diversispora epigaea (formerly Glomus versiforme) and its bacterial endosymbionts.</title>
        <authorList>
            <person name="Sun X."/>
            <person name="Fei Z."/>
            <person name="Harrison M."/>
        </authorList>
    </citation>
    <scope>NUCLEOTIDE SEQUENCE [LARGE SCALE GENOMIC DNA]</scope>
    <source>
        <strain evidence="1 2">IT104</strain>
    </source>
</reference>
<dbReference type="STRING" id="1348612.A0A397ILM1"/>
<gene>
    <name evidence="1" type="ORF">Glove_227g183</name>
</gene>
<accession>A0A397ILM1</accession>
<sequence length="468" mass="55020">MALDDNKQNCDGKYQILFIVADKFTYAELKSNLNVGDHTILESRKHAQLNGYETPPLIKPIINCIKLKEENIKQFESFFADKKNVNMNSYRSNNKTGLPILYLQDHKQVLWKKFHEQYLDGMQRTSFMTHLEDRRFQYKEDLGGLCMTCNECDYLVFSEIEKIIDINIIDSNIWKELTNKLQFIRRYLCRNFSKKLQIDNLRNAIHNSCISYCLKYAFGDCNQNHLEICQNCKNLLKFFAKLQNNLDVIHYQTLEEYQKQLIFFMSYHARKSYLNAQLNSKLYQLDSEGALLIVNYKMKILPKSARETKSEFFAYDHWSNDTKQDAWFTASSLHGVIETLEKNSRTCIDNTTLRYVKLGFDITSDENIEDAIKDLNGFCINLKKSKYLKNPKSILGTCIDNTTLRYVKLGFDITSDENIEDAIKDLMSAQEMRKEFLQRESRGEISMENIPKESTIANWITTFSRKWK</sequence>
<keyword evidence="2" id="KW-1185">Reference proteome</keyword>
<proteinExistence type="predicted"/>
<evidence type="ECO:0000313" key="2">
    <source>
        <dbReference type="Proteomes" id="UP000266861"/>
    </source>
</evidence>
<dbReference type="OrthoDB" id="2429297at2759"/>
<name>A0A397ILM1_9GLOM</name>
<protein>
    <submittedName>
        <fullName evidence="1">Uncharacterized protein</fullName>
    </submittedName>
</protein>
<dbReference type="Proteomes" id="UP000266861">
    <property type="component" value="Unassembled WGS sequence"/>
</dbReference>
<organism evidence="1 2">
    <name type="scientific">Diversispora epigaea</name>
    <dbReference type="NCBI Taxonomy" id="1348612"/>
    <lineage>
        <taxon>Eukaryota</taxon>
        <taxon>Fungi</taxon>
        <taxon>Fungi incertae sedis</taxon>
        <taxon>Mucoromycota</taxon>
        <taxon>Glomeromycotina</taxon>
        <taxon>Glomeromycetes</taxon>
        <taxon>Diversisporales</taxon>
        <taxon>Diversisporaceae</taxon>
        <taxon>Diversispora</taxon>
    </lineage>
</organism>
<dbReference type="EMBL" id="PQFF01000210">
    <property type="protein sequence ID" value="RHZ74084.1"/>
    <property type="molecule type" value="Genomic_DNA"/>
</dbReference>
<comment type="caution">
    <text evidence="1">The sequence shown here is derived from an EMBL/GenBank/DDBJ whole genome shotgun (WGS) entry which is preliminary data.</text>
</comment>
<dbReference type="AlphaFoldDB" id="A0A397ILM1"/>